<keyword evidence="1" id="KW-1133">Transmembrane helix</keyword>
<dbReference type="InterPro" id="IPR053258">
    <property type="entry name" value="Ca-permeable_cation_channel"/>
</dbReference>
<dbReference type="PANTHER" id="PTHR34115:SF6">
    <property type="entry name" value="PROTEIN, PUTATIVE-RELATED"/>
    <property type="match status" value="1"/>
</dbReference>
<evidence type="ECO:0000313" key="2">
    <source>
        <dbReference type="EMBL" id="KAK7390192.1"/>
    </source>
</evidence>
<evidence type="ECO:0000256" key="1">
    <source>
        <dbReference type="SAM" id="Phobius"/>
    </source>
</evidence>
<dbReference type="PANTHER" id="PTHR34115">
    <property type="entry name" value="PROTEIN, PUTATIVE-RELATED"/>
    <property type="match status" value="1"/>
</dbReference>
<sequence>MVCTCRLEYDNGARLACTHHINPWHAIFVFLDPILLGVMQVEYQNKKESPFDTHPLQKHTFLTAICIYGALLGIKIHTKIHGGYLEEILSYSLLLSGVFSSVSLLSIMLQQQFLWIVLIIWGSIPIILAHRTLKSSACWIIQILPKFKWRVKLSSASGSHDIYPRV</sequence>
<gene>
    <name evidence="2" type="ORF">VNO78_25491</name>
</gene>
<dbReference type="EMBL" id="JAYMYS010000006">
    <property type="protein sequence ID" value="KAK7390192.1"/>
    <property type="molecule type" value="Genomic_DNA"/>
</dbReference>
<reference evidence="2 3" key="1">
    <citation type="submission" date="2024-01" db="EMBL/GenBank/DDBJ databases">
        <title>The genomes of 5 underutilized Papilionoideae crops provide insights into root nodulation and disease resistanc.</title>
        <authorList>
            <person name="Jiang F."/>
        </authorList>
    </citation>
    <scope>NUCLEOTIDE SEQUENCE [LARGE SCALE GENOMIC DNA]</scope>
    <source>
        <strain evidence="2">DUOXIRENSHENG_FW03</strain>
        <tissue evidence="2">Leaves</tissue>
    </source>
</reference>
<organism evidence="2 3">
    <name type="scientific">Psophocarpus tetragonolobus</name>
    <name type="common">Winged bean</name>
    <name type="synonym">Dolichos tetragonolobus</name>
    <dbReference type="NCBI Taxonomy" id="3891"/>
    <lineage>
        <taxon>Eukaryota</taxon>
        <taxon>Viridiplantae</taxon>
        <taxon>Streptophyta</taxon>
        <taxon>Embryophyta</taxon>
        <taxon>Tracheophyta</taxon>
        <taxon>Spermatophyta</taxon>
        <taxon>Magnoliopsida</taxon>
        <taxon>eudicotyledons</taxon>
        <taxon>Gunneridae</taxon>
        <taxon>Pentapetalae</taxon>
        <taxon>rosids</taxon>
        <taxon>fabids</taxon>
        <taxon>Fabales</taxon>
        <taxon>Fabaceae</taxon>
        <taxon>Papilionoideae</taxon>
        <taxon>50 kb inversion clade</taxon>
        <taxon>NPAAA clade</taxon>
        <taxon>indigoferoid/millettioid clade</taxon>
        <taxon>Phaseoleae</taxon>
        <taxon>Psophocarpus</taxon>
    </lineage>
</organism>
<keyword evidence="3" id="KW-1185">Reference proteome</keyword>
<feature type="transmembrane region" description="Helical" evidence="1">
    <location>
        <begin position="59"/>
        <end position="76"/>
    </location>
</feature>
<feature type="transmembrane region" description="Helical" evidence="1">
    <location>
        <begin position="88"/>
        <end position="107"/>
    </location>
</feature>
<comment type="caution">
    <text evidence="2">The sequence shown here is derived from an EMBL/GenBank/DDBJ whole genome shotgun (WGS) entry which is preliminary data.</text>
</comment>
<dbReference type="AlphaFoldDB" id="A0AAN9XFG7"/>
<dbReference type="Proteomes" id="UP001386955">
    <property type="component" value="Unassembled WGS sequence"/>
</dbReference>
<keyword evidence="1" id="KW-0472">Membrane</keyword>
<keyword evidence="1" id="KW-0812">Transmembrane</keyword>
<evidence type="ECO:0000313" key="3">
    <source>
        <dbReference type="Proteomes" id="UP001386955"/>
    </source>
</evidence>
<name>A0AAN9XFG7_PSOTE</name>
<accession>A0AAN9XFG7</accession>
<feature type="transmembrane region" description="Helical" evidence="1">
    <location>
        <begin position="113"/>
        <end position="133"/>
    </location>
</feature>
<feature type="transmembrane region" description="Helical" evidence="1">
    <location>
        <begin position="21"/>
        <end position="39"/>
    </location>
</feature>
<protein>
    <submittedName>
        <fullName evidence="2">Uncharacterized protein</fullName>
    </submittedName>
</protein>
<proteinExistence type="predicted"/>